<proteinExistence type="predicted"/>
<evidence type="ECO:0008006" key="3">
    <source>
        <dbReference type="Google" id="ProtNLM"/>
    </source>
</evidence>
<dbReference type="EMBL" id="BIFY01000079">
    <property type="protein sequence ID" value="GCE61628.1"/>
    <property type="molecule type" value="Genomic_DNA"/>
</dbReference>
<accession>A0A402DHJ6</accession>
<reference evidence="2" key="1">
    <citation type="submission" date="2018-12" db="EMBL/GenBank/DDBJ databases">
        <title>Genome sequence of Microcystis aeruginosa NIES-4285.</title>
        <authorList>
            <person name="Tanabe Y."/>
        </authorList>
    </citation>
    <scope>NUCLEOTIDE SEQUENCE [LARGE SCALE GENOMIC DNA]</scope>
    <source>
        <strain evidence="2">NIES-4285</strain>
    </source>
</reference>
<dbReference type="Proteomes" id="UP000289660">
    <property type="component" value="Unassembled WGS sequence"/>
</dbReference>
<dbReference type="Gene3D" id="1.10.30.50">
    <property type="match status" value="1"/>
</dbReference>
<gene>
    <name evidence="1" type="ORF">MiAbB_03567</name>
</gene>
<evidence type="ECO:0000313" key="2">
    <source>
        <dbReference type="Proteomes" id="UP000289660"/>
    </source>
</evidence>
<dbReference type="RefSeq" id="WP_130757960.1">
    <property type="nucleotide sequence ID" value="NZ_BIFY01000079.1"/>
</dbReference>
<name>A0A402DHJ6_MICAE</name>
<dbReference type="AlphaFoldDB" id="A0A402DHJ6"/>
<sequence>MRPVDNKNAAPHPIYDTTFDNSTGTLLLQIQELTHNVNTGTNASYNFFRNGLDFNGAVPILMGNNIGLHQAGGIQTVMGVNVRPNMPPVAVLTPNTVIYRQTYQAPARTILIPNRNNGGNVVINARIQAIEYHTAAQRNRRLRILLPMEEAAELARIWQEDQWNGTTVLANLMVDGAMLGVGNAATLRTWIWNELSRTNELASGYTGYKGAKNDLLKQLGKYCSYCESRYQDPQNLAIEHRIAKSSYPTEWLRWDNFILGCNVCNSNYKGEQPHRTFGINQAMQINYPAVPFVLLVPPGPAGPQPVAPFTDPPTNNVRLRYDEILNATQDYYLWPDVSEVVPGAGVNPASLSLRLCNYQLHEVDGGGNSVGVIAIADAVDLGNTRISVAGDFRRLSANVWNPAAGALQPRFVQVRIAVRNSNTGTAAFDNRKDTATNNTIPLVGLNQVNNVVGDQRMLERTEAWFKAIKALRILREQQTALNSWTISWFISYLFGWLVNPAPSIQLLEDQWESICENVEQTGFYSVWVTVFKQYDHNLAQELVTRLNNRSAADPNNLNCYHGTNITNSVLPYIPQL</sequence>
<comment type="caution">
    <text evidence="1">The sequence shown here is derived from an EMBL/GenBank/DDBJ whole genome shotgun (WGS) entry which is preliminary data.</text>
</comment>
<evidence type="ECO:0000313" key="1">
    <source>
        <dbReference type="EMBL" id="GCE61628.1"/>
    </source>
</evidence>
<organism evidence="1 2">
    <name type="scientific">Microcystis aeruginosa NIES-4285</name>
    <dbReference type="NCBI Taxonomy" id="2497681"/>
    <lineage>
        <taxon>Bacteria</taxon>
        <taxon>Bacillati</taxon>
        <taxon>Cyanobacteriota</taxon>
        <taxon>Cyanophyceae</taxon>
        <taxon>Oscillatoriophycideae</taxon>
        <taxon>Chroococcales</taxon>
        <taxon>Microcystaceae</taxon>
        <taxon>Microcystis</taxon>
    </lineage>
</organism>
<protein>
    <recommendedName>
        <fullName evidence="3">HNH nuclease domain-containing protein</fullName>
    </recommendedName>
</protein>